<dbReference type="InterPro" id="IPR029787">
    <property type="entry name" value="Nucleotide_cyclase"/>
</dbReference>
<dbReference type="CDD" id="cd00130">
    <property type="entry name" value="PAS"/>
    <property type="match status" value="1"/>
</dbReference>
<keyword evidence="5" id="KW-1185">Reference proteome</keyword>
<evidence type="ECO:0000259" key="1">
    <source>
        <dbReference type="PROSITE" id="PS50112"/>
    </source>
</evidence>
<dbReference type="SMART" id="SM00091">
    <property type="entry name" value="PAS"/>
    <property type="match status" value="2"/>
</dbReference>
<dbReference type="Gene3D" id="3.30.70.270">
    <property type="match status" value="1"/>
</dbReference>
<dbReference type="SUPFAM" id="SSF55785">
    <property type="entry name" value="PYP-like sensor domain (PAS domain)"/>
    <property type="match status" value="2"/>
</dbReference>
<dbReference type="InterPro" id="IPR000160">
    <property type="entry name" value="GGDEF_dom"/>
</dbReference>
<evidence type="ECO:0000259" key="3">
    <source>
        <dbReference type="PROSITE" id="PS50887"/>
    </source>
</evidence>
<dbReference type="InterPro" id="IPR003018">
    <property type="entry name" value="GAF"/>
</dbReference>
<feature type="domain" description="PAS" evidence="1">
    <location>
        <begin position="177"/>
        <end position="247"/>
    </location>
</feature>
<dbReference type="InterPro" id="IPR043128">
    <property type="entry name" value="Rev_trsase/Diguanyl_cyclase"/>
</dbReference>
<feature type="domain" description="PAC" evidence="2">
    <location>
        <begin position="251"/>
        <end position="303"/>
    </location>
</feature>
<dbReference type="SMART" id="SM00065">
    <property type="entry name" value="GAF"/>
    <property type="match status" value="1"/>
</dbReference>
<dbReference type="OrthoDB" id="9787514at2"/>
<dbReference type="EMBL" id="CP029185">
    <property type="protein sequence ID" value="AWH89135.1"/>
    <property type="molecule type" value="Genomic_DNA"/>
</dbReference>
<dbReference type="InterPro" id="IPR035965">
    <property type="entry name" value="PAS-like_dom_sf"/>
</dbReference>
<dbReference type="SUPFAM" id="SSF55073">
    <property type="entry name" value="Nucleotide cyclase"/>
    <property type="match status" value="1"/>
</dbReference>
<reference evidence="4 5" key="1">
    <citation type="journal article" date="2019" name="Int. J. Syst. Evol. Microbiol.">
        <title>Limnobaculum parvum gen. nov., sp. nov., isolated from a freshwater lake.</title>
        <authorList>
            <person name="Baek C."/>
            <person name="Shin S.K."/>
            <person name="Yi H."/>
        </authorList>
    </citation>
    <scope>NUCLEOTIDE SEQUENCE [LARGE SCALE GENOMIC DNA]</scope>
    <source>
        <strain evidence="4 5">HYN0051</strain>
    </source>
</reference>
<feature type="domain" description="PAS" evidence="1">
    <location>
        <begin position="343"/>
        <end position="413"/>
    </location>
</feature>
<dbReference type="NCBIfam" id="TIGR00229">
    <property type="entry name" value="sensory_box"/>
    <property type="match status" value="2"/>
</dbReference>
<dbReference type="Gene3D" id="3.30.450.40">
    <property type="match status" value="1"/>
</dbReference>
<dbReference type="InterPro" id="IPR013655">
    <property type="entry name" value="PAS_fold_3"/>
</dbReference>
<dbReference type="InterPro" id="IPR052155">
    <property type="entry name" value="Biofilm_reg_signaling"/>
</dbReference>
<dbReference type="Proteomes" id="UP000244908">
    <property type="component" value="Chromosome"/>
</dbReference>
<dbReference type="Pfam" id="PF08447">
    <property type="entry name" value="PAS_3"/>
    <property type="match status" value="1"/>
</dbReference>
<dbReference type="SMART" id="SM00267">
    <property type="entry name" value="GGDEF"/>
    <property type="match status" value="1"/>
</dbReference>
<dbReference type="PANTHER" id="PTHR44757">
    <property type="entry name" value="DIGUANYLATE CYCLASE DGCP"/>
    <property type="match status" value="1"/>
</dbReference>
<evidence type="ECO:0000313" key="4">
    <source>
        <dbReference type="EMBL" id="AWH89135.1"/>
    </source>
</evidence>
<dbReference type="InterPro" id="IPR013656">
    <property type="entry name" value="PAS_4"/>
</dbReference>
<dbReference type="RefSeq" id="WP_108901190.1">
    <property type="nucleotide sequence ID" value="NZ_CP029185.2"/>
</dbReference>
<dbReference type="PANTHER" id="PTHR44757:SF2">
    <property type="entry name" value="BIOFILM ARCHITECTURE MAINTENANCE PROTEIN MBAA"/>
    <property type="match status" value="1"/>
</dbReference>
<sequence>MIPLRLPNTEKQRIEILKSLQILDTPPSEQLDRVTRLAADFFNVPIALVTLIDSDRQWFKSCFGLSLTETSRDISVCSHAIMQRSVFVVPDLRKDPRFSHIQPVVEAPHLVFYAGCQIHSRQGIPLGTLCISDSKKHKFNQDDERKLSDFAKIVEQYFHSLEETTYTRKVEDSLSNTESMFAQTFNQAAVGMANVSLTGQWLRVNPKLCELLGYPEPELLNKTFQEITYPDDLNTDLELLQEVLDGKIETYTIEKRYITKQKHLFWVLLTVSMVKNSQGMPEHFISIIVDINDKVSIENELKKLTDELETRVKDRTEQLERMLHLVNEEVEQRIETQNLLNIEKERLKEITDNVPALVSCVNHQLHYTFNNKTYEDWFGLQTKNIIGMYMPDVIGKSSFRAAQRYIEKVISGQKVSFENTLSTKEGMKYVQTTLIPNRDREQGEFYILSLDITELKQLQQTLIFEASHDMLTNLPNRRSFIDTLNNMLLDPDQHLWLALFFLDLDGFKEINDSYGHEFGDKVLQTVADIICKSVRQNDMAARLAGDEFTILFSHSDNPQHIVSTISQRLLQGLSEVTHIDQMPVRLSASIGIAIALNDDLLKPETLLSLADQAMYQAKQLGKGTFCIEYHA</sequence>
<protein>
    <submittedName>
        <fullName evidence="4">Diguanylate cyclase</fullName>
    </submittedName>
</protein>
<dbReference type="Pfam" id="PF08448">
    <property type="entry name" value="PAS_4"/>
    <property type="match status" value="1"/>
</dbReference>
<dbReference type="Pfam" id="PF00990">
    <property type="entry name" value="GGDEF"/>
    <property type="match status" value="1"/>
</dbReference>
<dbReference type="KEGG" id="lpv:HYN51_11575"/>
<dbReference type="InterPro" id="IPR000014">
    <property type="entry name" value="PAS"/>
</dbReference>
<dbReference type="PROSITE" id="PS50113">
    <property type="entry name" value="PAC"/>
    <property type="match status" value="1"/>
</dbReference>
<feature type="domain" description="GGDEF" evidence="3">
    <location>
        <begin position="495"/>
        <end position="630"/>
    </location>
</feature>
<dbReference type="Pfam" id="PF01590">
    <property type="entry name" value="GAF"/>
    <property type="match status" value="1"/>
</dbReference>
<proteinExistence type="predicted"/>
<dbReference type="PROSITE" id="PS50887">
    <property type="entry name" value="GGDEF"/>
    <property type="match status" value="1"/>
</dbReference>
<name>A0A2Y9TZL8_9GAMM</name>
<evidence type="ECO:0000259" key="2">
    <source>
        <dbReference type="PROSITE" id="PS50113"/>
    </source>
</evidence>
<dbReference type="Gene3D" id="3.30.450.20">
    <property type="entry name" value="PAS domain"/>
    <property type="match status" value="2"/>
</dbReference>
<dbReference type="SMART" id="SM00086">
    <property type="entry name" value="PAC"/>
    <property type="match status" value="2"/>
</dbReference>
<dbReference type="InterPro" id="IPR001610">
    <property type="entry name" value="PAC"/>
</dbReference>
<dbReference type="SUPFAM" id="SSF55781">
    <property type="entry name" value="GAF domain-like"/>
    <property type="match status" value="1"/>
</dbReference>
<dbReference type="CDD" id="cd01949">
    <property type="entry name" value="GGDEF"/>
    <property type="match status" value="1"/>
</dbReference>
<accession>A0A2Y9TZL8</accession>
<dbReference type="AlphaFoldDB" id="A0A2Y9TZL8"/>
<dbReference type="InterPro" id="IPR029016">
    <property type="entry name" value="GAF-like_dom_sf"/>
</dbReference>
<dbReference type="NCBIfam" id="TIGR00254">
    <property type="entry name" value="GGDEF"/>
    <property type="match status" value="1"/>
</dbReference>
<evidence type="ECO:0000313" key="5">
    <source>
        <dbReference type="Proteomes" id="UP000244908"/>
    </source>
</evidence>
<organism evidence="4 5">
    <name type="scientific">Limnobaculum parvum</name>
    <dbReference type="NCBI Taxonomy" id="2172103"/>
    <lineage>
        <taxon>Bacteria</taxon>
        <taxon>Pseudomonadati</taxon>
        <taxon>Pseudomonadota</taxon>
        <taxon>Gammaproteobacteria</taxon>
        <taxon>Enterobacterales</taxon>
        <taxon>Budviciaceae</taxon>
        <taxon>Limnobaculum</taxon>
    </lineage>
</organism>
<dbReference type="InterPro" id="IPR000700">
    <property type="entry name" value="PAS-assoc_C"/>
</dbReference>
<gene>
    <name evidence="4" type="ORF">HYN51_11575</name>
</gene>
<dbReference type="PROSITE" id="PS50112">
    <property type="entry name" value="PAS"/>
    <property type="match status" value="2"/>
</dbReference>